<keyword evidence="3" id="KW-0460">Magnesium</keyword>
<protein>
    <submittedName>
        <fullName evidence="4">Uncharacterized protein</fullName>
    </submittedName>
</protein>
<name>A0A0F2TI71_STRR3</name>
<keyword evidence="2" id="KW-0479">Metal-binding</keyword>
<proteinExistence type="predicted"/>
<comment type="caution">
    <text evidence="4">The sequence shown here is derived from an EMBL/GenBank/DDBJ whole genome shotgun (WGS) entry which is preliminary data.</text>
</comment>
<dbReference type="SUPFAM" id="SSF51604">
    <property type="entry name" value="Enolase C-terminal domain-like"/>
    <property type="match status" value="1"/>
</dbReference>
<dbReference type="PANTHER" id="PTHR13794">
    <property type="entry name" value="ENOLASE SUPERFAMILY, MANDELATE RACEMASE"/>
    <property type="match status" value="1"/>
</dbReference>
<dbReference type="GO" id="GO:0016836">
    <property type="term" value="F:hydro-lyase activity"/>
    <property type="evidence" value="ECO:0007669"/>
    <property type="project" value="TreeGrafter"/>
</dbReference>
<keyword evidence="5" id="KW-1185">Reference proteome</keyword>
<evidence type="ECO:0000256" key="1">
    <source>
        <dbReference type="ARBA" id="ARBA00001946"/>
    </source>
</evidence>
<evidence type="ECO:0000313" key="4">
    <source>
        <dbReference type="EMBL" id="KJS62211.1"/>
    </source>
</evidence>
<evidence type="ECO:0000313" key="5">
    <source>
        <dbReference type="Proteomes" id="UP000033699"/>
    </source>
</evidence>
<dbReference type="PANTHER" id="PTHR13794:SF58">
    <property type="entry name" value="MITOCHONDRIAL ENOLASE SUPERFAMILY MEMBER 1"/>
    <property type="match status" value="1"/>
</dbReference>
<dbReference type="Proteomes" id="UP000033699">
    <property type="component" value="Unassembled WGS sequence"/>
</dbReference>
<reference evidence="4 5" key="1">
    <citation type="submission" date="2015-02" db="EMBL/GenBank/DDBJ databases">
        <authorList>
            <person name="Ju K.-S."/>
            <person name="Doroghazi J.R."/>
            <person name="Metcalf W."/>
        </authorList>
    </citation>
    <scope>NUCLEOTIDE SEQUENCE [LARGE SCALE GENOMIC DNA]</scope>
    <source>
        <strain evidence="4 5">ATCC 31215</strain>
    </source>
</reference>
<dbReference type="AlphaFoldDB" id="A0A0F2TI71"/>
<dbReference type="EMBL" id="JZKH01000015">
    <property type="protein sequence ID" value="KJS62211.1"/>
    <property type="molecule type" value="Genomic_DNA"/>
</dbReference>
<accession>A0A0F2TI71</accession>
<gene>
    <name evidence="4" type="ORF">VM95_10125</name>
</gene>
<dbReference type="GO" id="GO:0016052">
    <property type="term" value="P:carbohydrate catabolic process"/>
    <property type="evidence" value="ECO:0007669"/>
    <property type="project" value="TreeGrafter"/>
</dbReference>
<dbReference type="PATRIC" id="fig|359131.3.peg.1629"/>
<comment type="cofactor">
    <cofactor evidence="1">
        <name>Mg(2+)</name>
        <dbReference type="ChEBI" id="CHEBI:18420"/>
    </cofactor>
</comment>
<dbReference type="InterPro" id="IPR036849">
    <property type="entry name" value="Enolase-like_C_sf"/>
</dbReference>
<dbReference type="GO" id="GO:0000287">
    <property type="term" value="F:magnesium ion binding"/>
    <property type="evidence" value="ECO:0007669"/>
    <property type="project" value="TreeGrafter"/>
</dbReference>
<evidence type="ECO:0000256" key="3">
    <source>
        <dbReference type="ARBA" id="ARBA00022842"/>
    </source>
</evidence>
<evidence type="ECO:0000256" key="2">
    <source>
        <dbReference type="ARBA" id="ARBA00022723"/>
    </source>
</evidence>
<organism evidence="4 5">
    <name type="scientific">Streptomyces rubellomurinus (strain ATCC 31215)</name>
    <dbReference type="NCBI Taxonomy" id="359131"/>
    <lineage>
        <taxon>Bacteria</taxon>
        <taxon>Bacillati</taxon>
        <taxon>Actinomycetota</taxon>
        <taxon>Actinomycetes</taxon>
        <taxon>Kitasatosporales</taxon>
        <taxon>Streptomycetaceae</taxon>
        <taxon>Streptomyces</taxon>
    </lineage>
</organism>
<sequence length="78" mass="8684">MFDYVALSGTTEDRVIEYVDHLRQHFVDPVRIGDGHYLAPTEPGFSAAMHRAAIDTYRYPDGAFWAADLAAATTKEHG</sequence>
<dbReference type="InterPro" id="IPR046945">
    <property type="entry name" value="RHMD-like"/>
</dbReference>
<dbReference type="Gene3D" id="3.20.20.120">
    <property type="entry name" value="Enolase-like C-terminal domain"/>
    <property type="match status" value="1"/>
</dbReference>